<dbReference type="AlphaFoldDB" id="A0A0V0R8Q1"/>
<gene>
    <name evidence="2" type="ORF">PPERSA_00988</name>
</gene>
<keyword evidence="3" id="KW-1185">Reference proteome</keyword>
<reference evidence="2 3" key="1">
    <citation type="journal article" date="2015" name="Sci. Rep.">
        <title>Genome of the facultative scuticociliatosis pathogen Pseudocohnilembus persalinus provides insight into its virulence through horizontal gene transfer.</title>
        <authorList>
            <person name="Xiong J."/>
            <person name="Wang G."/>
            <person name="Cheng J."/>
            <person name="Tian M."/>
            <person name="Pan X."/>
            <person name="Warren A."/>
            <person name="Jiang C."/>
            <person name="Yuan D."/>
            <person name="Miao W."/>
        </authorList>
    </citation>
    <scope>NUCLEOTIDE SEQUENCE [LARGE SCALE GENOMIC DNA]</scope>
    <source>
        <strain evidence="2">36N120E</strain>
    </source>
</reference>
<proteinExistence type="predicted"/>
<evidence type="ECO:0000313" key="3">
    <source>
        <dbReference type="Proteomes" id="UP000054937"/>
    </source>
</evidence>
<feature type="region of interest" description="Disordered" evidence="1">
    <location>
        <begin position="1"/>
        <end position="118"/>
    </location>
</feature>
<name>A0A0V0R8Q1_PSEPJ</name>
<feature type="compositionally biased region" description="Basic and acidic residues" evidence="1">
    <location>
        <begin position="25"/>
        <end position="83"/>
    </location>
</feature>
<protein>
    <submittedName>
        <fullName evidence="2">Uncharacterized protein</fullName>
    </submittedName>
</protein>
<dbReference type="Proteomes" id="UP000054937">
    <property type="component" value="Unassembled WGS sequence"/>
</dbReference>
<evidence type="ECO:0000256" key="1">
    <source>
        <dbReference type="SAM" id="MobiDB-lite"/>
    </source>
</evidence>
<comment type="caution">
    <text evidence="2">The sequence shown here is derived from an EMBL/GenBank/DDBJ whole genome shotgun (WGS) entry which is preliminary data.</text>
</comment>
<dbReference type="InParanoid" id="A0A0V0R8Q1"/>
<organism evidence="2 3">
    <name type="scientific">Pseudocohnilembus persalinus</name>
    <name type="common">Ciliate</name>
    <dbReference type="NCBI Taxonomy" id="266149"/>
    <lineage>
        <taxon>Eukaryota</taxon>
        <taxon>Sar</taxon>
        <taxon>Alveolata</taxon>
        <taxon>Ciliophora</taxon>
        <taxon>Intramacronucleata</taxon>
        <taxon>Oligohymenophorea</taxon>
        <taxon>Scuticociliatia</taxon>
        <taxon>Philasterida</taxon>
        <taxon>Pseudocohnilembidae</taxon>
        <taxon>Pseudocohnilembus</taxon>
    </lineage>
</organism>
<dbReference type="EMBL" id="LDAU01000019">
    <property type="protein sequence ID" value="KRX10818.1"/>
    <property type="molecule type" value="Genomic_DNA"/>
</dbReference>
<feature type="compositionally biased region" description="Low complexity" evidence="1">
    <location>
        <begin position="103"/>
        <end position="118"/>
    </location>
</feature>
<evidence type="ECO:0000313" key="2">
    <source>
        <dbReference type="EMBL" id="KRX10818.1"/>
    </source>
</evidence>
<sequence>MQNYINQHGKSKSNKENIGLGQTDKLSEMRRQKKDSENNFEKQEIERRKQKIDNEINRRLLEDRERRKKEFSQERDIQEEIMNKKSKSKDSNISQQEYKKNKGVYINNNGNSNINSSINQNTQYNQQLMDRQKKWDLKNAESKYYVQRNTINLKK</sequence>
<accession>A0A0V0R8Q1</accession>